<sequence length="242" mass="26255">MPWLLSCYDPTRIFKGLFSSFTKVGVVTEVTVVRETLEQSVADLHPPAFQNRLQTRLADVSLTPAVLTVRAARALEPSADMDACALRGAGVQLTYEGLRLTRSILRNERWDDGNANSYYLDLLAAAVLVSRGYYYLADTGVSQEAVEAARRFGRYQTYAQNGELADGEYSLEADFVALAVNTGADLALQTVPPSVTAYGESLARDIGSEPLAGPDTALEGVDERIRSFAGGPDATEVDEYDE</sequence>
<dbReference type="InterPro" id="IPR055538">
    <property type="entry name" value="DUF7114"/>
</dbReference>
<dbReference type="EMBL" id="FNFC01000002">
    <property type="protein sequence ID" value="SDJ29932.1"/>
    <property type="molecule type" value="Genomic_DNA"/>
</dbReference>
<proteinExistence type="predicted"/>
<evidence type="ECO:0000313" key="2">
    <source>
        <dbReference type="Proteomes" id="UP000198856"/>
    </source>
</evidence>
<reference evidence="1 2" key="1">
    <citation type="submission" date="2016-10" db="EMBL/GenBank/DDBJ databases">
        <authorList>
            <person name="de Groot N.N."/>
        </authorList>
    </citation>
    <scope>NUCLEOTIDE SEQUENCE [LARGE SCALE GENOMIC DNA]</scope>
    <source>
        <strain evidence="1 2">IBRC-M10015</strain>
    </source>
</reference>
<accession>A0A1G8SL06</accession>
<gene>
    <name evidence="1" type="ORF">SAMN05216226_10225</name>
</gene>
<name>A0A1G8SL06_9EURY</name>
<protein>
    <submittedName>
        <fullName evidence="1">Uncharacterized protein</fullName>
    </submittedName>
</protein>
<dbReference type="STRING" id="890420.SAMN05216226_10225"/>
<dbReference type="AlphaFoldDB" id="A0A1G8SL06"/>
<organism evidence="1 2">
    <name type="scientific">Halovenus aranensis</name>
    <dbReference type="NCBI Taxonomy" id="890420"/>
    <lineage>
        <taxon>Archaea</taxon>
        <taxon>Methanobacteriati</taxon>
        <taxon>Methanobacteriota</taxon>
        <taxon>Stenosarchaea group</taxon>
        <taxon>Halobacteria</taxon>
        <taxon>Halobacteriales</taxon>
        <taxon>Haloarculaceae</taxon>
        <taxon>Halovenus</taxon>
    </lineage>
</organism>
<dbReference type="Proteomes" id="UP000198856">
    <property type="component" value="Unassembled WGS sequence"/>
</dbReference>
<dbReference type="Pfam" id="PF23426">
    <property type="entry name" value="DUF7114"/>
    <property type="match status" value="1"/>
</dbReference>
<evidence type="ECO:0000313" key="1">
    <source>
        <dbReference type="EMBL" id="SDJ29932.1"/>
    </source>
</evidence>
<keyword evidence="2" id="KW-1185">Reference proteome</keyword>